<feature type="region of interest" description="Disordered" evidence="1">
    <location>
        <begin position="45"/>
        <end position="70"/>
    </location>
</feature>
<evidence type="ECO:0000256" key="1">
    <source>
        <dbReference type="SAM" id="MobiDB-lite"/>
    </source>
</evidence>
<dbReference type="EMBL" id="QHHU01000064">
    <property type="protein sequence ID" value="RSM37867.1"/>
    <property type="molecule type" value="Genomic_DNA"/>
</dbReference>
<dbReference type="InterPro" id="IPR011010">
    <property type="entry name" value="DNA_brk_join_enz"/>
</dbReference>
<comment type="caution">
    <text evidence="2">The sequence shown here is derived from an EMBL/GenBank/DDBJ whole genome shotgun (WGS) entry which is preliminary data.</text>
</comment>
<reference evidence="2 3" key="1">
    <citation type="submission" date="2018-05" db="EMBL/GenBank/DDBJ databases">
        <title>Evolution of GPA BGCs.</title>
        <authorList>
            <person name="Waglechner N."/>
            <person name="Wright G.D."/>
        </authorList>
    </citation>
    <scope>NUCLEOTIDE SEQUENCE [LARGE SCALE GENOMIC DNA]</scope>
    <source>
        <strain evidence="2 3">DSM 5908</strain>
    </source>
</reference>
<sequence>MAVDPVLRACRLCWRQADLLGTDDITTAVQNGHQLFFADLFRSRRGKATHPGPPGQRPGPTARFGTAGTRPPEARQWTIFDALRPNTTTTPRPCTRCGQRPVKHHQAEYCYPCQPATQVTPPPCSKCGSPTDYYTAGLCIRCYRFSPLTVDSCPDCHAWGTRRGNNWLCEGCRAWRRNHPHLGTCGMCRQSRHINDDGICRLCRKQPLWLPDTARAELAEHVRRWGHQLYFADMFSGLGVRVARAAAAQRRRLLITHPIPPRHPVRHQQLAGFNLPRDLRAGREHGFPPPADPELVTYLDTCVTEHAARHGWDGKVTTRTRMGLHILLGLQDTSGAAINATDVIALSCLRVPVRPILDVLTAVGYLHDDRVPTIERWFAHKTAELPETIVTDLQLWFDVMRHGHTSPPRSKPRAPRTVQSKLRWALPALHAWAEAGHEHLREITRDQVLAVLPASGTPRHTMLQGLRSLFRLLKVHKRVFVNPTARIPVGRLTGRIPLPAPVDRIREALADDDPTRAAIAALVAFHALASGQLRDLQVTDVYDGRLHLGDRSIPLAYPVRDRLRIYLDYRAARWPATGNPHLFIHYRSANHIGPVQIEWLAHRLGLPTQSLREDRILHEVHATGGDIRRLCDLFGLSVAGAERYVAVFEPSDPN</sequence>
<organism evidence="2 3">
    <name type="scientific">Amycolatopsis balhimycina DSM 5908</name>
    <dbReference type="NCBI Taxonomy" id="1081091"/>
    <lineage>
        <taxon>Bacteria</taxon>
        <taxon>Bacillati</taxon>
        <taxon>Actinomycetota</taxon>
        <taxon>Actinomycetes</taxon>
        <taxon>Pseudonocardiales</taxon>
        <taxon>Pseudonocardiaceae</taxon>
        <taxon>Amycolatopsis</taxon>
    </lineage>
</organism>
<dbReference type="AlphaFoldDB" id="A0A428W4C6"/>
<dbReference type="Proteomes" id="UP000286716">
    <property type="component" value="Unassembled WGS sequence"/>
</dbReference>
<accession>A0A428W4C6</accession>
<evidence type="ECO:0000313" key="2">
    <source>
        <dbReference type="EMBL" id="RSM37867.1"/>
    </source>
</evidence>
<dbReference type="SUPFAM" id="SSF56349">
    <property type="entry name" value="DNA breaking-rejoining enzymes"/>
    <property type="match status" value="1"/>
</dbReference>
<keyword evidence="3" id="KW-1185">Reference proteome</keyword>
<gene>
    <name evidence="2" type="ORF">DMA12_35280</name>
</gene>
<name>A0A428W4C6_AMYBA</name>
<evidence type="ECO:0000313" key="3">
    <source>
        <dbReference type="Proteomes" id="UP000286716"/>
    </source>
</evidence>
<protein>
    <submittedName>
        <fullName evidence="2">Uncharacterized protein</fullName>
    </submittedName>
</protein>
<dbReference type="GO" id="GO:0003677">
    <property type="term" value="F:DNA binding"/>
    <property type="evidence" value="ECO:0007669"/>
    <property type="project" value="InterPro"/>
</dbReference>
<proteinExistence type="predicted"/>